<evidence type="ECO:0000313" key="3">
    <source>
        <dbReference type="Proteomes" id="UP000789901"/>
    </source>
</evidence>
<evidence type="ECO:0000256" key="1">
    <source>
        <dbReference type="SAM" id="MobiDB-lite"/>
    </source>
</evidence>
<comment type="caution">
    <text evidence="2">The sequence shown here is derived from an EMBL/GenBank/DDBJ whole genome shotgun (WGS) entry which is preliminary data.</text>
</comment>
<organism evidence="2 3">
    <name type="scientific">Gigaspora margarita</name>
    <dbReference type="NCBI Taxonomy" id="4874"/>
    <lineage>
        <taxon>Eukaryota</taxon>
        <taxon>Fungi</taxon>
        <taxon>Fungi incertae sedis</taxon>
        <taxon>Mucoromycota</taxon>
        <taxon>Glomeromycotina</taxon>
        <taxon>Glomeromycetes</taxon>
        <taxon>Diversisporales</taxon>
        <taxon>Gigasporaceae</taxon>
        <taxon>Gigaspora</taxon>
    </lineage>
</organism>
<gene>
    <name evidence="2" type="ORF">GMARGA_LOCUS43284</name>
</gene>
<feature type="region of interest" description="Disordered" evidence="1">
    <location>
        <begin position="1"/>
        <end position="30"/>
    </location>
</feature>
<sequence length="44" mass="4980">TMTEQSLTTNTLPSRLQRNGRNSISSKTFTSQLTEENLKLHTTL</sequence>
<dbReference type="EMBL" id="CAJVQB010138323">
    <property type="protein sequence ID" value="CAG8854463.1"/>
    <property type="molecule type" value="Genomic_DNA"/>
</dbReference>
<feature type="non-terminal residue" evidence="2">
    <location>
        <position position="44"/>
    </location>
</feature>
<evidence type="ECO:0000313" key="2">
    <source>
        <dbReference type="EMBL" id="CAG8854463.1"/>
    </source>
</evidence>
<dbReference type="Proteomes" id="UP000789901">
    <property type="component" value="Unassembled WGS sequence"/>
</dbReference>
<keyword evidence="3" id="KW-1185">Reference proteome</keyword>
<protein>
    <submittedName>
        <fullName evidence="2">28483_t:CDS:1</fullName>
    </submittedName>
</protein>
<accession>A0ABN7XGP3</accession>
<reference evidence="2 3" key="1">
    <citation type="submission" date="2021-06" db="EMBL/GenBank/DDBJ databases">
        <authorList>
            <person name="Kallberg Y."/>
            <person name="Tangrot J."/>
            <person name="Rosling A."/>
        </authorList>
    </citation>
    <scope>NUCLEOTIDE SEQUENCE [LARGE SCALE GENOMIC DNA]</scope>
    <source>
        <strain evidence="2 3">120-4 pot B 10/14</strain>
    </source>
</reference>
<feature type="non-terminal residue" evidence="2">
    <location>
        <position position="1"/>
    </location>
</feature>
<proteinExistence type="predicted"/>
<name>A0ABN7XGP3_GIGMA</name>